<protein>
    <submittedName>
        <fullName evidence="5">WD40 repeat-containing protein</fullName>
    </submittedName>
</protein>
<keyword evidence="2" id="KW-0677">Repeat</keyword>
<sequence length="1336" mass="151526">MKKTTFSFLLTIFLVGKFCPMIWAQEEPSICDKLLKDANKAFEEGKIAETQDYLKRLDYCDYKKELRKERHKLWDKVNTAIKTSTLKLQQKTKEAEDAERKAKIAKESALAQRDSAGKATKILYNFILASEYLIDNQVIAYNISKYLEKGKYQDKIINLLSSIAEETGILHAQAHINSSSTIGLTWIESMNSTEPYLLIVNTKGEIKTYSAQGVEINEPFSLPDFHAFSKAEVSFSQNGHLIAFSDHQGAVIVYDLKLRKRQYRSTNIPGSIHSLALANNGKYLVIGSSTQNNSIKKISILDASGILLEEHIIPFEPTHLDIGNSGRLVVSNGKHPAQFFERKAKSSRWRLLDHYANLPASQKVSIPCFANKDEVMLFSEGSFDAVVSSPIIENDNKQNLKKHQNAVSAVDIHNTLNLLITGSNDKSICTWHHNGDDWAMYQSLRGHEYPINSLATAPESAYLASMDIKGYIKIWNLHGKRRNTRAPSTAKDIFSLAYSPDGKYLVLGSSDDRGGAIEVLDAAGKQSYFSGYSEGHTGQSDTIVSIQFLSKRVFLCAHRSGQLNVWTISESEPTKTPKIDFHKTISLKIPRMQHIVGAAISPTKAILAIATDANEVLLYYTDAYLNTSYIRTLKEITTHSIGEGLLLGLGFSKDHLMVVTKDNLFYYNYNDKYDILSPTRHEYSSFKALTHFDDIQINAQSTVAFSPSGRYLALSAAHAVERFDLEQADLRGEVLKNGHRNHVTSLHFTVDEQYLLSASWDKTAIVWRSEDSKRLYVVNDQQAGSMRSITSAPDGQSFATGHEDRLNIWRMPKAYYEETIETIPRADLIAYKMLLPDSLYKELEHIYQASEQYTSINLFDQAEKLIKIGLDKSTEQGDTHWTLQFLIAQAENSMAKNGRNPDPFLALAKRIKADDDILAELADYLFEQQHWAALQWLSQQYLNKYPEWARKYLYIALVEQRSSPAQGLSSINSLKDIGLLGEIADFFNLLAQAKKDIKQQTLYYQASYAAAKKMLEIDPEEIAIAFIITANINYHWNSLQLPGQAQIALTTTRECLSIIHQYTPKDTHSLKITLMNHALALLLTGNYTRAETLYDSLAPQRFVDDRFDYFYEAFLDDFTYILQADGENAQKIIGLHYKKLMQIKSKLEQFKNSKIPIGLSIKIPETPSIRTERYEIELGGFVSRNEAHQCLSQLLLLGLHHPFILIKDGQYYVNVGETLSHDQFTFWESKLKESKYNIIQNVVKLEEIVDVSTPEPDLATRGIRYHVIAGTFSSHSNALSRQKELIRLDYTKTRITFNGQHHVVNLGEEFTEQQVKDIFKKLLDKGIDTYKLEIQP</sequence>
<dbReference type="PROSITE" id="PS50082">
    <property type="entry name" value="WD_REPEATS_2"/>
    <property type="match status" value="3"/>
</dbReference>
<dbReference type="OrthoDB" id="1492850at2"/>
<dbReference type="SMART" id="SM00320">
    <property type="entry name" value="WD40"/>
    <property type="match status" value="8"/>
</dbReference>
<dbReference type="KEGG" id="hhy:Halhy_1698"/>
<feature type="coiled-coil region" evidence="4">
    <location>
        <begin position="81"/>
        <end position="108"/>
    </location>
</feature>
<feature type="repeat" description="WD" evidence="3">
    <location>
        <begin position="444"/>
        <end position="485"/>
    </location>
</feature>
<evidence type="ECO:0000313" key="6">
    <source>
        <dbReference type="Proteomes" id="UP000008461"/>
    </source>
</evidence>
<reference key="2">
    <citation type="submission" date="2011-04" db="EMBL/GenBank/DDBJ databases">
        <title>Complete sequence of chromosome of Haliscomenobacter hydrossis DSM 1100.</title>
        <authorList>
            <consortium name="US DOE Joint Genome Institute (JGI-PGF)"/>
            <person name="Lucas S."/>
            <person name="Han J."/>
            <person name="Lapidus A."/>
            <person name="Bruce D."/>
            <person name="Goodwin L."/>
            <person name="Pitluck S."/>
            <person name="Peters L."/>
            <person name="Kyrpides N."/>
            <person name="Mavromatis K."/>
            <person name="Ivanova N."/>
            <person name="Ovchinnikova G."/>
            <person name="Pagani I."/>
            <person name="Daligault H."/>
            <person name="Detter J.C."/>
            <person name="Han C."/>
            <person name="Land M."/>
            <person name="Hauser L."/>
            <person name="Markowitz V."/>
            <person name="Cheng J.-F."/>
            <person name="Hugenholtz P."/>
            <person name="Woyke T."/>
            <person name="Wu D."/>
            <person name="Verbarg S."/>
            <person name="Frueling A."/>
            <person name="Brambilla E."/>
            <person name="Klenk H.-P."/>
            <person name="Eisen J.A."/>
        </authorList>
    </citation>
    <scope>NUCLEOTIDE SEQUENCE</scope>
    <source>
        <strain>DSM 1100</strain>
    </source>
</reference>
<evidence type="ECO:0000256" key="4">
    <source>
        <dbReference type="SAM" id="Coils"/>
    </source>
</evidence>
<dbReference type="HOGENOM" id="CLU_258690_0_0_10"/>
<dbReference type="SUPFAM" id="SSF110997">
    <property type="entry name" value="Sporulation related repeat"/>
    <property type="match status" value="1"/>
</dbReference>
<keyword evidence="1 3" id="KW-0853">WD repeat</keyword>
<dbReference type="PANTHER" id="PTHR44019">
    <property type="entry name" value="WD REPEAT-CONTAINING PROTEIN 55"/>
    <property type="match status" value="1"/>
</dbReference>
<evidence type="ECO:0000256" key="3">
    <source>
        <dbReference type="PROSITE-ProRule" id="PRU00221"/>
    </source>
</evidence>
<keyword evidence="6" id="KW-1185">Reference proteome</keyword>
<dbReference type="SUPFAM" id="SSF50998">
    <property type="entry name" value="Quinoprotein alcohol dehydrogenase-like"/>
    <property type="match status" value="1"/>
</dbReference>
<dbReference type="Pfam" id="PF00400">
    <property type="entry name" value="WD40"/>
    <property type="match status" value="3"/>
</dbReference>
<dbReference type="Gene3D" id="2.130.10.10">
    <property type="entry name" value="YVTN repeat-like/Quinoprotein amine dehydrogenase"/>
    <property type="match status" value="3"/>
</dbReference>
<reference evidence="5 6" key="1">
    <citation type="journal article" date="2011" name="Stand. Genomic Sci.">
        <title>Complete genome sequence of Haliscomenobacter hydrossis type strain (O).</title>
        <authorList>
            <consortium name="US DOE Joint Genome Institute (JGI-PGF)"/>
            <person name="Daligault H."/>
            <person name="Lapidus A."/>
            <person name="Zeytun A."/>
            <person name="Nolan M."/>
            <person name="Lucas S."/>
            <person name="Del Rio T.G."/>
            <person name="Tice H."/>
            <person name="Cheng J.F."/>
            <person name="Tapia R."/>
            <person name="Han C."/>
            <person name="Goodwin L."/>
            <person name="Pitluck S."/>
            <person name="Liolios K."/>
            <person name="Pagani I."/>
            <person name="Ivanova N."/>
            <person name="Huntemann M."/>
            <person name="Mavromatis K."/>
            <person name="Mikhailova N."/>
            <person name="Pati A."/>
            <person name="Chen A."/>
            <person name="Palaniappan K."/>
            <person name="Land M."/>
            <person name="Hauser L."/>
            <person name="Brambilla E.M."/>
            <person name="Rohde M."/>
            <person name="Verbarg S."/>
            <person name="Goker M."/>
            <person name="Bristow J."/>
            <person name="Eisen J.A."/>
            <person name="Markowitz V."/>
            <person name="Hugenholtz P."/>
            <person name="Kyrpides N.C."/>
            <person name="Klenk H.P."/>
            <person name="Woyke T."/>
        </authorList>
    </citation>
    <scope>NUCLEOTIDE SEQUENCE [LARGE SCALE GENOMIC DNA]</scope>
    <source>
        <strain evidence="6">ATCC 27775 / DSM 1100 / LMG 10767 / O</strain>
    </source>
</reference>
<evidence type="ECO:0000256" key="2">
    <source>
        <dbReference type="ARBA" id="ARBA00022737"/>
    </source>
</evidence>
<dbReference type="eggNOG" id="COG2319">
    <property type="taxonomic scope" value="Bacteria"/>
</dbReference>
<dbReference type="EMBL" id="CP002691">
    <property type="protein sequence ID" value="AEE49587.1"/>
    <property type="molecule type" value="Genomic_DNA"/>
</dbReference>
<evidence type="ECO:0000256" key="1">
    <source>
        <dbReference type="ARBA" id="ARBA00022574"/>
    </source>
</evidence>
<dbReference type="GO" id="GO:0042834">
    <property type="term" value="F:peptidoglycan binding"/>
    <property type="evidence" value="ECO:0007669"/>
    <property type="project" value="InterPro"/>
</dbReference>
<proteinExistence type="predicted"/>
<keyword evidence="4" id="KW-0175">Coiled coil</keyword>
<dbReference type="InterPro" id="IPR050505">
    <property type="entry name" value="WDR55/POC1"/>
</dbReference>
<dbReference type="RefSeq" id="WP_013764141.1">
    <property type="nucleotide sequence ID" value="NC_015510.1"/>
</dbReference>
<dbReference type="PROSITE" id="PS50294">
    <property type="entry name" value="WD_REPEATS_REGION"/>
    <property type="match status" value="3"/>
</dbReference>
<feature type="repeat" description="WD" evidence="3">
    <location>
        <begin position="736"/>
        <end position="777"/>
    </location>
</feature>
<evidence type="ECO:0000313" key="5">
    <source>
        <dbReference type="EMBL" id="AEE49587.1"/>
    </source>
</evidence>
<dbReference type="InterPro" id="IPR036322">
    <property type="entry name" value="WD40_repeat_dom_sf"/>
</dbReference>
<accession>F4L1S8</accession>
<dbReference type="STRING" id="760192.Halhy_1698"/>
<organism evidence="5 6">
    <name type="scientific">Haliscomenobacter hydrossis (strain ATCC 27775 / DSM 1100 / LMG 10767 / O)</name>
    <dbReference type="NCBI Taxonomy" id="760192"/>
    <lineage>
        <taxon>Bacteria</taxon>
        <taxon>Pseudomonadati</taxon>
        <taxon>Bacteroidota</taxon>
        <taxon>Saprospiria</taxon>
        <taxon>Saprospirales</taxon>
        <taxon>Haliscomenobacteraceae</taxon>
        <taxon>Haliscomenobacter</taxon>
    </lineage>
</organism>
<gene>
    <name evidence="5" type="ordered locus">Halhy_1698</name>
</gene>
<dbReference type="InterPro" id="IPR036680">
    <property type="entry name" value="SPOR-like_sf"/>
</dbReference>
<feature type="repeat" description="WD" evidence="3">
    <location>
        <begin position="400"/>
        <end position="431"/>
    </location>
</feature>
<dbReference type="InterPro" id="IPR011047">
    <property type="entry name" value="Quinoprotein_ADH-like_sf"/>
</dbReference>
<dbReference type="SUPFAM" id="SSF50978">
    <property type="entry name" value="WD40 repeat-like"/>
    <property type="match status" value="1"/>
</dbReference>
<dbReference type="InterPro" id="IPR001680">
    <property type="entry name" value="WD40_rpt"/>
</dbReference>
<dbReference type="InterPro" id="IPR015943">
    <property type="entry name" value="WD40/YVTN_repeat-like_dom_sf"/>
</dbReference>
<dbReference type="PANTHER" id="PTHR44019:SF8">
    <property type="entry name" value="POC1 CENTRIOLAR PROTEIN HOMOLOG"/>
    <property type="match status" value="1"/>
</dbReference>
<dbReference type="Proteomes" id="UP000008461">
    <property type="component" value="Chromosome"/>
</dbReference>
<name>F4L1S8_HALH1</name>